<dbReference type="AlphaFoldDB" id="A0A9W9JWL1"/>
<keyword evidence="10" id="KW-1185">Reference proteome</keyword>
<feature type="transmembrane region" description="Helical" evidence="7">
    <location>
        <begin position="85"/>
        <end position="109"/>
    </location>
</feature>
<organism evidence="9 10">
    <name type="scientific">Penicillium alfredii</name>
    <dbReference type="NCBI Taxonomy" id="1506179"/>
    <lineage>
        <taxon>Eukaryota</taxon>
        <taxon>Fungi</taxon>
        <taxon>Dikarya</taxon>
        <taxon>Ascomycota</taxon>
        <taxon>Pezizomycotina</taxon>
        <taxon>Eurotiomycetes</taxon>
        <taxon>Eurotiomycetidae</taxon>
        <taxon>Eurotiales</taxon>
        <taxon>Aspergillaceae</taxon>
        <taxon>Penicillium</taxon>
    </lineage>
</organism>
<name>A0A9W9JWL1_9EURO</name>
<dbReference type="GO" id="GO:0016020">
    <property type="term" value="C:membrane"/>
    <property type="evidence" value="ECO:0007669"/>
    <property type="project" value="UniProtKB-SubCell"/>
</dbReference>
<accession>A0A9W9JWL1</accession>
<evidence type="ECO:0000256" key="2">
    <source>
        <dbReference type="ARBA" id="ARBA00022692"/>
    </source>
</evidence>
<reference evidence="9" key="1">
    <citation type="submission" date="2022-11" db="EMBL/GenBank/DDBJ databases">
        <authorList>
            <person name="Petersen C."/>
        </authorList>
    </citation>
    <scope>NUCLEOTIDE SEQUENCE</scope>
    <source>
        <strain evidence="9">IBT 34128</strain>
    </source>
</reference>
<comment type="subcellular location">
    <subcellularLocation>
        <location evidence="1">Membrane</location>
        <topology evidence="1">Multi-pass membrane protein</topology>
    </subcellularLocation>
</comment>
<evidence type="ECO:0000256" key="6">
    <source>
        <dbReference type="SAM" id="MobiDB-lite"/>
    </source>
</evidence>
<feature type="transmembrane region" description="Helical" evidence="7">
    <location>
        <begin position="206"/>
        <end position="226"/>
    </location>
</feature>
<feature type="transmembrane region" description="Helical" evidence="7">
    <location>
        <begin position="121"/>
        <end position="143"/>
    </location>
</feature>
<keyword evidence="3 7" id="KW-1133">Transmembrane helix</keyword>
<dbReference type="EMBL" id="JAPMSZ010000011">
    <property type="protein sequence ID" value="KAJ5084076.1"/>
    <property type="molecule type" value="Genomic_DNA"/>
</dbReference>
<gene>
    <name evidence="9" type="ORF">NUU61_008655</name>
</gene>
<dbReference type="Proteomes" id="UP001141434">
    <property type="component" value="Unassembled WGS sequence"/>
</dbReference>
<comment type="caution">
    <text evidence="9">The sequence shown here is derived from an EMBL/GenBank/DDBJ whole genome shotgun (WGS) entry which is preliminary data.</text>
</comment>
<evidence type="ECO:0000313" key="10">
    <source>
        <dbReference type="Proteomes" id="UP001141434"/>
    </source>
</evidence>
<dbReference type="PANTHER" id="PTHR33048:SF31">
    <property type="entry name" value="INTEGRAL MEMBRANE PROTEIN"/>
    <property type="match status" value="1"/>
</dbReference>
<feature type="region of interest" description="Disordered" evidence="6">
    <location>
        <begin position="311"/>
        <end position="349"/>
    </location>
</feature>
<comment type="similarity">
    <text evidence="5">Belongs to the SAT4 family.</text>
</comment>
<protein>
    <recommendedName>
        <fullName evidence="8">Rhodopsin domain-containing protein</fullName>
    </recommendedName>
</protein>
<evidence type="ECO:0000256" key="4">
    <source>
        <dbReference type="ARBA" id="ARBA00023136"/>
    </source>
</evidence>
<reference evidence="9" key="2">
    <citation type="journal article" date="2023" name="IMA Fungus">
        <title>Comparative genomic study of the Penicillium genus elucidates a diverse pangenome and 15 lateral gene transfer events.</title>
        <authorList>
            <person name="Petersen C."/>
            <person name="Sorensen T."/>
            <person name="Nielsen M.R."/>
            <person name="Sondergaard T.E."/>
            <person name="Sorensen J.L."/>
            <person name="Fitzpatrick D.A."/>
            <person name="Frisvad J.C."/>
            <person name="Nielsen K.L."/>
        </authorList>
    </citation>
    <scope>NUCLEOTIDE SEQUENCE</scope>
    <source>
        <strain evidence="9">IBT 34128</strain>
    </source>
</reference>
<evidence type="ECO:0000256" key="1">
    <source>
        <dbReference type="ARBA" id="ARBA00004141"/>
    </source>
</evidence>
<feature type="transmembrane region" description="Helical" evidence="7">
    <location>
        <begin position="44"/>
        <end position="65"/>
    </location>
</feature>
<evidence type="ECO:0000259" key="8">
    <source>
        <dbReference type="Pfam" id="PF20684"/>
    </source>
</evidence>
<dbReference type="InterPro" id="IPR052337">
    <property type="entry name" value="SAT4-like"/>
</dbReference>
<dbReference type="PANTHER" id="PTHR33048">
    <property type="entry name" value="PTH11-LIKE INTEGRAL MEMBRANE PROTEIN (AFU_ORTHOLOGUE AFUA_5G11245)"/>
    <property type="match status" value="1"/>
</dbReference>
<evidence type="ECO:0000313" key="9">
    <source>
        <dbReference type="EMBL" id="KAJ5084076.1"/>
    </source>
</evidence>
<evidence type="ECO:0000256" key="3">
    <source>
        <dbReference type="ARBA" id="ARBA00022989"/>
    </source>
</evidence>
<sequence>MTVFRDQSAQLAACVFVLTVPAYLCLALRIYIRLWRRTWGADDWCLIVASFLFIGCCVTCIIGPLKGVGVGDTQLHKGEDVTGMMWWTLFTVFYCSGIIPTKLSIGFTLLRIAETKVVYRWALYIVMLGFTIVSMVVFLFVMLQCRPFAANWDKTIPGMYCIDSKTTTQFSFALSSTNIITDWIIAALPLPLLWKTQMNTKTKLSVGGLLSLGIIASIAAIVRLKYTIALSSSSNFLLGIKNVQMWAYVEFGLGIIVASMTALRPLLERLGWTQKSHQSDTPLEQWAAREDSRNKRLKRSLFSITAAENDMEHLTQRSEERLSDTLEHGKGPHASDHEGDISLNKASVR</sequence>
<proteinExistence type="inferred from homology"/>
<feature type="transmembrane region" description="Helical" evidence="7">
    <location>
        <begin position="172"/>
        <end position="194"/>
    </location>
</feature>
<dbReference type="OrthoDB" id="5022096at2759"/>
<dbReference type="GeneID" id="81398349"/>
<feature type="transmembrane region" description="Helical" evidence="7">
    <location>
        <begin position="12"/>
        <end position="32"/>
    </location>
</feature>
<dbReference type="RefSeq" id="XP_056507473.1">
    <property type="nucleotide sequence ID" value="XM_056659180.1"/>
</dbReference>
<evidence type="ECO:0000256" key="7">
    <source>
        <dbReference type="SAM" id="Phobius"/>
    </source>
</evidence>
<keyword evidence="2 7" id="KW-0812">Transmembrane</keyword>
<dbReference type="Pfam" id="PF20684">
    <property type="entry name" value="Fung_rhodopsin"/>
    <property type="match status" value="1"/>
</dbReference>
<feature type="compositionally biased region" description="Basic and acidic residues" evidence="6">
    <location>
        <begin position="311"/>
        <end position="340"/>
    </location>
</feature>
<keyword evidence="4 7" id="KW-0472">Membrane</keyword>
<dbReference type="InterPro" id="IPR049326">
    <property type="entry name" value="Rhodopsin_dom_fungi"/>
</dbReference>
<feature type="transmembrane region" description="Helical" evidence="7">
    <location>
        <begin position="246"/>
        <end position="267"/>
    </location>
</feature>
<feature type="domain" description="Rhodopsin" evidence="8">
    <location>
        <begin position="28"/>
        <end position="269"/>
    </location>
</feature>
<evidence type="ECO:0000256" key="5">
    <source>
        <dbReference type="ARBA" id="ARBA00038359"/>
    </source>
</evidence>